<dbReference type="Proteomes" id="UP001345219">
    <property type="component" value="Chromosome 15"/>
</dbReference>
<feature type="region of interest" description="Disordered" evidence="1">
    <location>
        <begin position="1"/>
        <end position="89"/>
    </location>
</feature>
<keyword evidence="3" id="KW-1185">Reference proteome</keyword>
<evidence type="ECO:0000256" key="1">
    <source>
        <dbReference type="SAM" id="MobiDB-lite"/>
    </source>
</evidence>
<name>A0AAN7K4W1_9MYRT</name>
<dbReference type="PANTHER" id="PTHR36332">
    <property type="entry name" value="STRESS RESPONSE PROTEIN"/>
    <property type="match status" value="1"/>
</dbReference>
<evidence type="ECO:0000313" key="3">
    <source>
        <dbReference type="Proteomes" id="UP001345219"/>
    </source>
</evidence>
<sequence>MIKRRFYKVEHGDGDDLSASSSSSSSSDSDIEAEPPQASDADSGGEVGGDADHSSTSSGPLDDEDEYEDDSEIEAKALSPGPLPGKLHEKTKFPDLQLADKDDAIPADALTYVLKCKSTFKCRICPGILCLNEDSLRAHLKSKRHVRSEKLLNDGRLKSMLNSDGEIEDQETASEMHARVMSLAQVISTKVKKGKPHMRKKSKRMKAESELEEAKQSRKRSSKKHPSS</sequence>
<proteinExistence type="predicted"/>
<feature type="region of interest" description="Disordered" evidence="1">
    <location>
        <begin position="187"/>
        <end position="228"/>
    </location>
</feature>
<feature type="compositionally biased region" description="Low complexity" evidence="1">
    <location>
        <begin position="17"/>
        <end position="28"/>
    </location>
</feature>
<accession>A0AAN7K4W1</accession>
<comment type="caution">
    <text evidence="2">The sequence shown here is derived from an EMBL/GenBank/DDBJ whole genome shotgun (WGS) entry which is preliminary data.</text>
</comment>
<dbReference type="AlphaFoldDB" id="A0AAN7K4W1"/>
<gene>
    <name evidence="2" type="ORF">SAY87_018899</name>
</gene>
<reference evidence="2 3" key="1">
    <citation type="journal article" date="2023" name="Hortic Res">
        <title>Pangenome of water caltrop reveals structural variations and asymmetric subgenome divergence after allopolyploidization.</title>
        <authorList>
            <person name="Zhang X."/>
            <person name="Chen Y."/>
            <person name="Wang L."/>
            <person name="Yuan Y."/>
            <person name="Fang M."/>
            <person name="Shi L."/>
            <person name="Lu R."/>
            <person name="Comes H.P."/>
            <person name="Ma Y."/>
            <person name="Chen Y."/>
            <person name="Huang G."/>
            <person name="Zhou Y."/>
            <person name="Zheng Z."/>
            <person name="Qiu Y."/>
        </authorList>
    </citation>
    <scope>NUCLEOTIDE SEQUENCE [LARGE SCALE GENOMIC DNA]</scope>
    <source>
        <tissue evidence="2">Roots</tissue>
    </source>
</reference>
<dbReference type="PANTHER" id="PTHR36332:SF1">
    <property type="entry name" value="STRESS RESPONSE PROTEIN"/>
    <property type="match status" value="1"/>
</dbReference>
<evidence type="ECO:0000313" key="2">
    <source>
        <dbReference type="EMBL" id="KAK4757598.1"/>
    </source>
</evidence>
<protein>
    <submittedName>
        <fullName evidence="2">Uncharacterized protein</fullName>
    </submittedName>
</protein>
<feature type="compositionally biased region" description="Acidic residues" evidence="1">
    <location>
        <begin position="61"/>
        <end position="72"/>
    </location>
</feature>
<dbReference type="EMBL" id="JAXIOK010000012">
    <property type="protein sequence ID" value="KAK4757598.1"/>
    <property type="molecule type" value="Genomic_DNA"/>
</dbReference>
<feature type="compositionally biased region" description="Basic residues" evidence="1">
    <location>
        <begin position="217"/>
        <end position="228"/>
    </location>
</feature>
<organism evidence="2 3">
    <name type="scientific">Trapa incisa</name>
    <dbReference type="NCBI Taxonomy" id="236973"/>
    <lineage>
        <taxon>Eukaryota</taxon>
        <taxon>Viridiplantae</taxon>
        <taxon>Streptophyta</taxon>
        <taxon>Embryophyta</taxon>
        <taxon>Tracheophyta</taxon>
        <taxon>Spermatophyta</taxon>
        <taxon>Magnoliopsida</taxon>
        <taxon>eudicotyledons</taxon>
        <taxon>Gunneridae</taxon>
        <taxon>Pentapetalae</taxon>
        <taxon>rosids</taxon>
        <taxon>malvids</taxon>
        <taxon>Myrtales</taxon>
        <taxon>Lythraceae</taxon>
        <taxon>Trapa</taxon>
    </lineage>
</organism>
<feature type="compositionally biased region" description="Basic and acidic residues" evidence="1">
    <location>
        <begin position="205"/>
        <end position="216"/>
    </location>
</feature>
<feature type="compositionally biased region" description="Basic residues" evidence="1">
    <location>
        <begin position="190"/>
        <end position="204"/>
    </location>
</feature>